<reference evidence="3 4" key="1">
    <citation type="submission" date="2019-03" db="EMBL/GenBank/DDBJ databases">
        <title>Arenimonas daejeonensis sp. nov., isolated from compost.</title>
        <authorList>
            <person name="Jeon C.O."/>
        </authorList>
    </citation>
    <scope>NUCLEOTIDE SEQUENCE [LARGE SCALE GENOMIC DNA]</scope>
    <source>
        <strain evidence="3 4">R29</strain>
    </source>
</reference>
<dbReference type="PANTHER" id="PTHR34406">
    <property type="entry name" value="PROTEIN YCEI"/>
    <property type="match status" value="1"/>
</dbReference>
<sequence length="181" mass="19560">MRTLLFATLLALAPLASAADYAAQPGSRLGFTATYQGEAFEGRFGTFTPQIRFDPQALATSRFDVRIALASASTDNVERDEMLVGSEFFDAGTLPEARYTATRFRALGGNRFVAEGTLSLRGVSRPVPLSFTWTPGAKPVLQGEARLSRLAFQVGTGDWTDTELLPDEVVVNTRLVLAPVN</sequence>
<dbReference type="Pfam" id="PF04264">
    <property type="entry name" value="YceI"/>
    <property type="match status" value="1"/>
</dbReference>
<keyword evidence="4" id="KW-1185">Reference proteome</keyword>
<dbReference type="EMBL" id="SMDR01000001">
    <property type="protein sequence ID" value="TNJ35365.1"/>
    <property type="molecule type" value="Genomic_DNA"/>
</dbReference>
<dbReference type="InterPro" id="IPR007372">
    <property type="entry name" value="Lipid/polyisoprenoid-bd_YceI"/>
</dbReference>
<dbReference type="AlphaFoldDB" id="A0A5C4RWL8"/>
<comment type="caution">
    <text evidence="3">The sequence shown here is derived from an EMBL/GenBank/DDBJ whole genome shotgun (WGS) entry which is preliminary data.</text>
</comment>
<dbReference type="Gene3D" id="2.40.128.110">
    <property type="entry name" value="Lipid/polyisoprenoid-binding, YceI-like"/>
    <property type="match status" value="1"/>
</dbReference>
<dbReference type="SMART" id="SM00867">
    <property type="entry name" value="YceI"/>
    <property type="match status" value="1"/>
</dbReference>
<evidence type="ECO:0000256" key="1">
    <source>
        <dbReference type="SAM" id="SignalP"/>
    </source>
</evidence>
<name>A0A5C4RWL8_9GAMM</name>
<dbReference type="InterPro" id="IPR036761">
    <property type="entry name" value="TTHA0802/YceI-like_sf"/>
</dbReference>
<feature type="signal peptide" evidence="1">
    <location>
        <begin position="1"/>
        <end position="18"/>
    </location>
</feature>
<feature type="chain" id="PRO_5023075012" evidence="1">
    <location>
        <begin position="19"/>
        <end position="181"/>
    </location>
</feature>
<dbReference type="RefSeq" id="WP_139446730.1">
    <property type="nucleotide sequence ID" value="NZ_SMDR01000001.1"/>
</dbReference>
<feature type="domain" description="Lipid/polyisoprenoid-binding YceI-like" evidence="2">
    <location>
        <begin position="20"/>
        <end position="178"/>
    </location>
</feature>
<evidence type="ECO:0000313" key="3">
    <source>
        <dbReference type="EMBL" id="TNJ35365.1"/>
    </source>
</evidence>
<organism evidence="3 4">
    <name type="scientific">Arenimonas terrae</name>
    <dbReference type="NCBI Taxonomy" id="2546226"/>
    <lineage>
        <taxon>Bacteria</taxon>
        <taxon>Pseudomonadati</taxon>
        <taxon>Pseudomonadota</taxon>
        <taxon>Gammaproteobacteria</taxon>
        <taxon>Lysobacterales</taxon>
        <taxon>Lysobacteraceae</taxon>
        <taxon>Arenimonas</taxon>
    </lineage>
</organism>
<dbReference type="OrthoDB" id="1247465at2"/>
<dbReference type="SUPFAM" id="SSF101874">
    <property type="entry name" value="YceI-like"/>
    <property type="match status" value="1"/>
</dbReference>
<proteinExistence type="predicted"/>
<gene>
    <name evidence="3" type="ORF">E1B00_06315</name>
</gene>
<evidence type="ECO:0000259" key="2">
    <source>
        <dbReference type="SMART" id="SM00867"/>
    </source>
</evidence>
<accession>A0A5C4RWL8</accession>
<dbReference type="PANTHER" id="PTHR34406:SF1">
    <property type="entry name" value="PROTEIN YCEI"/>
    <property type="match status" value="1"/>
</dbReference>
<keyword evidence="1" id="KW-0732">Signal</keyword>
<evidence type="ECO:0000313" key="4">
    <source>
        <dbReference type="Proteomes" id="UP000305760"/>
    </source>
</evidence>
<dbReference type="Proteomes" id="UP000305760">
    <property type="component" value="Unassembled WGS sequence"/>
</dbReference>
<protein>
    <submittedName>
        <fullName evidence="3">YceI family protein</fullName>
    </submittedName>
</protein>